<dbReference type="PANTHER" id="PTHR11360">
    <property type="entry name" value="MONOCARBOXYLATE TRANSPORTER"/>
    <property type="match status" value="1"/>
</dbReference>
<keyword evidence="2" id="KW-1133">Transmembrane helix</keyword>
<keyword evidence="5" id="KW-1185">Reference proteome</keyword>
<reference evidence="4 5" key="1">
    <citation type="journal article" date="2018" name="Nat. Ecol. Evol.">
        <title>Shark genomes provide insights into elasmobranch evolution and the origin of vertebrates.</title>
        <authorList>
            <person name="Hara Y"/>
            <person name="Yamaguchi K"/>
            <person name="Onimaru K"/>
            <person name="Kadota M"/>
            <person name="Koyanagi M"/>
            <person name="Keeley SD"/>
            <person name="Tatsumi K"/>
            <person name="Tanaka K"/>
            <person name="Motone F"/>
            <person name="Kageyama Y"/>
            <person name="Nozu R"/>
            <person name="Adachi N"/>
            <person name="Nishimura O"/>
            <person name="Nakagawa R"/>
            <person name="Tanegashima C"/>
            <person name="Kiyatake I"/>
            <person name="Matsumoto R"/>
            <person name="Murakumo K"/>
            <person name="Nishida K"/>
            <person name="Terakita A"/>
            <person name="Kuratani S"/>
            <person name="Sato K"/>
            <person name="Hyodo S Kuraku.S."/>
        </authorList>
    </citation>
    <scope>NUCLEOTIDE SEQUENCE [LARGE SCALE GENOMIC DNA]</scope>
</reference>
<evidence type="ECO:0000259" key="3">
    <source>
        <dbReference type="PROSITE" id="PS50850"/>
    </source>
</evidence>
<feature type="domain" description="Major facilitator superfamily (MFS) profile" evidence="3">
    <location>
        <begin position="60"/>
        <end position="465"/>
    </location>
</feature>
<dbReference type="Pfam" id="PF07690">
    <property type="entry name" value="MFS_1"/>
    <property type="match status" value="1"/>
</dbReference>
<feature type="transmembrane region" description="Helical" evidence="2">
    <location>
        <begin position="189"/>
        <end position="209"/>
    </location>
</feature>
<dbReference type="AlphaFoldDB" id="A0A401S9T2"/>
<feature type="transmembrane region" description="Helical" evidence="2">
    <location>
        <begin position="285"/>
        <end position="307"/>
    </location>
</feature>
<gene>
    <name evidence="4" type="ORF">chiPu_0005531</name>
</gene>
<dbReference type="PROSITE" id="PS50850">
    <property type="entry name" value="MFS"/>
    <property type="match status" value="1"/>
</dbReference>
<dbReference type="PANTHER" id="PTHR11360:SF84">
    <property type="entry name" value="MAJOR FACILITATOR SUPERFAMILY (MFS) PROFILE DOMAIN-CONTAINING PROTEIN"/>
    <property type="match status" value="1"/>
</dbReference>
<evidence type="ECO:0000313" key="5">
    <source>
        <dbReference type="Proteomes" id="UP000287033"/>
    </source>
</evidence>
<evidence type="ECO:0000256" key="2">
    <source>
        <dbReference type="SAM" id="Phobius"/>
    </source>
</evidence>
<dbReference type="GO" id="GO:0016020">
    <property type="term" value="C:membrane"/>
    <property type="evidence" value="ECO:0007669"/>
    <property type="project" value="UniProtKB-SubCell"/>
</dbReference>
<dbReference type="GO" id="GO:0008028">
    <property type="term" value="F:monocarboxylic acid transmembrane transporter activity"/>
    <property type="evidence" value="ECO:0007669"/>
    <property type="project" value="TreeGrafter"/>
</dbReference>
<name>A0A401S9T2_CHIPU</name>
<dbReference type="SUPFAM" id="SSF103473">
    <property type="entry name" value="MFS general substrate transporter"/>
    <property type="match status" value="1"/>
</dbReference>
<dbReference type="InterPro" id="IPR050327">
    <property type="entry name" value="Proton-linked_MCT"/>
</dbReference>
<organism evidence="4 5">
    <name type="scientific">Chiloscyllium punctatum</name>
    <name type="common">Brownbanded bambooshark</name>
    <name type="synonym">Hemiscyllium punctatum</name>
    <dbReference type="NCBI Taxonomy" id="137246"/>
    <lineage>
        <taxon>Eukaryota</taxon>
        <taxon>Metazoa</taxon>
        <taxon>Chordata</taxon>
        <taxon>Craniata</taxon>
        <taxon>Vertebrata</taxon>
        <taxon>Chondrichthyes</taxon>
        <taxon>Elasmobranchii</taxon>
        <taxon>Galeomorphii</taxon>
        <taxon>Galeoidea</taxon>
        <taxon>Orectolobiformes</taxon>
        <taxon>Hemiscylliidae</taxon>
        <taxon>Chiloscyllium</taxon>
    </lineage>
</organism>
<dbReference type="Proteomes" id="UP000287033">
    <property type="component" value="Unassembled WGS sequence"/>
</dbReference>
<dbReference type="InterPro" id="IPR036259">
    <property type="entry name" value="MFS_trans_sf"/>
</dbReference>
<accession>A0A401S9T2</accession>
<sequence length="502" mass="54983">MIVSDMNKTGVTFSLTQGNFFCYADSKQATMSKKLGAANSAVQKPVNNPHTPKYTDGGYGWVILASCFVITGLSTSFVKTFGIFFLDIQEYFDTLAFKVSWITAITVAVFHVCSPIASALSLLLSHRVIIIIGGILSSLGLLLGSFGFSLWAMYLTTGFLIGLGNGFVWVPSVSLVTQYFTERRPLANALASCGECVFTFIFTPFYQWLVDQMSWRQAMMIIAGIQLNLCVCGALMRPLQSQKKCQNNTSPSATTSGNDLCSTSAKQKKDLAHFFDLPLLKRPKFICMIFFGFFSVVGFLVPAIYLIPHAQNIGIDDFQAALLMSYWSAGDLIGRLGCGWLANLRLMKSVRLTTIMVTILSLALMLFPVAKSYPLLITFSCICGFFFGTMLALIVTLLTDVMGVDKLDNALGLIMFFRSIGCLIGPPLAGFLVDITGDYGIGFYVAGGGLFIAAAFLVLADYFLSHEQKYSQNTVKEMEKFISECQPPEGAEKGKLDTNRTE</sequence>
<protein>
    <recommendedName>
        <fullName evidence="3">Major facilitator superfamily (MFS) profile domain-containing protein</fullName>
    </recommendedName>
</protein>
<proteinExistence type="predicted"/>
<dbReference type="OrthoDB" id="2213137at2759"/>
<evidence type="ECO:0000313" key="4">
    <source>
        <dbReference type="EMBL" id="GCC27110.1"/>
    </source>
</evidence>
<feature type="transmembrane region" description="Helical" evidence="2">
    <location>
        <begin position="101"/>
        <end position="123"/>
    </location>
</feature>
<feature type="transmembrane region" description="Helical" evidence="2">
    <location>
        <begin position="410"/>
        <end position="429"/>
    </location>
</feature>
<feature type="transmembrane region" description="Helical" evidence="2">
    <location>
        <begin position="61"/>
        <end position="86"/>
    </location>
</feature>
<feature type="transmembrane region" description="Helical" evidence="2">
    <location>
        <begin position="441"/>
        <end position="464"/>
    </location>
</feature>
<feature type="transmembrane region" description="Helical" evidence="2">
    <location>
        <begin position="350"/>
        <end position="370"/>
    </location>
</feature>
<dbReference type="InterPro" id="IPR020846">
    <property type="entry name" value="MFS_dom"/>
</dbReference>
<keyword evidence="2" id="KW-0812">Transmembrane</keyword>
<feature type="transmembrane region" description="Helical" evidence="2">
    <location>
        <begin position="130"/>
        <end position="153"/>
    </location>
</feature>
<feature type="transmembrane region" description="Helical" evidence="2">
    <location>
        <begin position="215"/>
        <end position="236"/>
    </location>
</feature>
<dbReference type="InterPro" id="IPR011701">
    <property type="entry name" value="MFS"/>
</dbReference>
<feature type="transmembrane region" description="Helical" evidence="2">
    <location>
        <begin position="159"/>
        <end position="177"/>
    </location>
</feature>
<keyword evidence="2" id="KW-0472">Membrane</keyword>
<evidence type="ECO:0000256" key="1">
    <source>
        <dbReference type="ARBA" id="ARBA00004141"/>
    </source>
</evidence>
<comment type="subcellular location">
    <subcellularLocation>
        <location evidence="1">Membrane</location>
        <topology evidence="1">Multi-pass membrane protein</topology>
    </subcellularLocation>
</comment>
<feature type="transmembrane region" description="Helical" evidence="2">
    <location>
        <begin position="376"/>
        <end position="398"/>
    </location>
</feature>
<dbReference type="STRING" id="137246.A0A401S9T2"/>
<dbReference type="OMA" id="SVEWAFR"/>
<feature type="transmembrane region" description="Helical" evidence="2">
    <location>
        <begin position="319"/>
        <end position="338"/>
    </location>
</feature>
<comment type="caution">
    <text evidence="4">The sequence shown here is derived from an EMBL/GenBank/DDBJ whole genome shotgun (WGS) entry which is preliminary data.</text>
</comment>
<dbReference type="Gene3D" id="1.20.1250.20">
    <property type="entry name" value="MFS general substrate transporter like domains"/>
    <property type="match status" value="2"/>
</dbReference>
<dbReference type="EMBL" id="BEZZ01000151">
    <property type="protein sequence ID" value="GCC27110.1"/>
    <property type="molecule type" value="Genomic_DNA"/>
</dbReference>